<sequence>MENKKVVIDDECCKGCELCTDVCPVEIISMAEDRINNQGYHPAEVDDEDQEDCTSCTLCYQICPDVCIEIYKE</sequence>
<evidence type="ECO:0000313" key="5">
    <source>
        <dbReference type="EMBL" id="SDL98982.1"/>
    </source>
</evidence>
<dbReference type="EMBL" id="FNGO01000013">
    <property type="protein sequence ID" value="SDL98982.1"/>
    <property type="molecule type" value="Genomic_DNA"/>
</dbReference>
<proteinExistence type="predicted"/>
<protein>
    <submittedName>
        <fullName evidence="5">2-oxoglutarate ferredoxin oxidoreductase, delta subunit</fullName>
    </submittedName>
</protein>
<keyword evidence="6" id="KW-1185">Reference proteome</keyword>
<accession>A0A1G9PJE4</accession>
<dbReference type="GO" id="GO:0046872">
    <property type="term" value="F:metal ion binding"/>
    <property type="evidence" value="ECO:0007669"/>
    <property type="project" value="UniProtKB-KW"/>
</dbReference>
<dbReference type="GO" id="GO:0051536">
    <property type="term" value="F:iron-sulfur cluster binding"/>
    <property type="evidence" value="ECO:0007669"/>
    <property type="project" value="UniProtKB-KW"/>
</dbReference>
<dbReference type="InterPro" id="IPR017896">
    <property type="entry name" value="4Fe4S_Fe-S-bd"/>
</dbReference>
<keyword evidence="2" id="KW-0408">Iron</keyword>
<dbReference type="Proteomes" id="UP000199476">
    <property type="component" value="Unassembled WGS sequence"/>
</dbReference>
<feature type="domain" description="4Fe-4S ferredoxin-type" evidence="4">
    <location>
        <begin position="41"/>
        <end position="73"/>
    </location>
</feature>
<name>A0A1G9PJE4_9FIRM</name>
<evidence type="ECO:0000259" key="4">
    <source>
        <dbReference type="PROSITE" id="PS51379"/>
    </source>
</evidence>
<evidence type="ECO:0000256" key="1">
    <source>
        <dbReference type="ARBA" id="ARBA00022723"/>
    </source>
</evidence>
<evidence type="ECO:0000313" key="6">
    <source>
        <dbReference type="Proteomes" id="UP000199476"/>
    </source>
</evidence>
<evidence type="ECO:0000256" key="2">
    <source>
        <dbReference type="ARBA" id="ARBA00023004"/>
    </source>
</evidence>
<dbReference type="STRING" id="321763.SAMN04488692_11342"/>
<evidence type="ECO:0000256" key="3">
    <source>
        <dbReference type="ARBA" id="ARBA00023014"/>
    </source>
</evidence>
<dbReference type="Gene3D" id="3.30.70.3270">
    <property type="match status" value="1"/>
</dbReference>
<dbReference type="RefSeq" id="WP_089760520.1">
    <property type="nucleotide sequence ID" value="NZ_FNGO01000013.1"/>
</dbReference>
<dbReference type="PROSITE" id="PS00198">
    <property type="entry name" value="4FE4S_FER_1"/>
    <property type="match status" value="2"/>
</dbReference>
<dbReference type="InterPro" id="IPR017900">
    <property type="entry name" value="4Fe4S_Fe_S_CS"/>
</dbReference>
<dbReference type="OrthoDB" id="9804603at2"/>
<dbReference type="Gene3D" id="3.30.70.20">
    <property type="match status" value="1"/>
</dbReference>
<dbReference type="SUPFAM" id="SSF54862">
    <property type="entry name" value="4Fe-4S ferredoxins"/>
    <property type="match status" value="1"/>
</dbReference>
<keyword evidence="1" id="KW-0479">Metal-binding</keyword>
<dbReference type="Pfam" id="PF13237">
    <property type="entry name" value="Fer4_10"/>
    <property type="match status" value="1"/>
</dbReference>
<dbReference type="PROSITE" id="PS51379">
    <property type="entry name" value="4FE4S_FER_2"/>
    <property type="match status" value="2"/>
</dbReference>
<feature type="domain" description="4Fe-4S ferredoxin-type" evidence="4">
    <location>
        <begin position="4"/>
        <end position="33"/>
    </location>
</feature>
<gene>
    <name evidence="5" type="ORF">SAMN04488692_11342</name>
</gene>
<reference evidence="5 6" key="1">
    <citation type="submission" date="2016-10" db="EMBL/GenBank/DDBJ databases">
        <authorList>
            <person name="de Groot N.N."/>
        </authorList>
    </citation>
    <scope>NUCLEOTIDE SEQUENCE [LARGE SCALE GENOMIC DNA]</scope>
    <source>
        <strain evidence="5 6">SLAS-1</strain>
    </source>
</reference>
<dbReference type="AlphaFoldDB" id="A0A1G9PJE4"/>
<organism evidence="5 6">
    <name type="scientific">Halarsenatibacter silvermanii</name>
    <dbReference type="NCBI Taxonomy" id="321763"/>
    <lineage>
        <taxon>Bacteria</taxon>
        <taxon>Bacillati</taxon>
        <taxon>Bacillota</taxon>
        <taxon>Clostridia</taxon>
        <taxon>Halanaerobiales</taxon>
        <taxon>Halarsenatibacteraceae</taxon>
        <taxon>Halarsenatibacter</taxon>
    </lineage>
</organism>
<keyword evidence="3" id="KW-0411">Iron-sulfur</keyword>